<protein>
    <submittedName>
        <fullName evidence="2">Glycosyltransferase</fullName>
    </submittedName>
</protein>
<proteinExistence type="predicted"/>
<sequence>MHLSIIIATFNCKEQLEETLGSLLEQDFNEYEVLIIDGGSTDGTLDTIKSIDGKLGNRVRWISEPDDGVYSAMNKGISKAHGRYLQFMNAGDKYTTSEVLSNVFALANDDPDIMFGDIYLTDEHFNTLHHVTYSEFSLKQLRCRGTATCNHQAFFIRREMAPMFSDIYKIKGELNWYIDIVQQHPGIYAKHIDAPLVLYALGGLGYKRFWSNLREWILLVQRRFGTSQNIQNIPRYWRFIKYRYPRLKKLPF</sequence>
<dbReference type="PANTHER" id="PTHR22916:SF3">
    <property type="entry name" value="UDP-GLCNAC:BETAGAL BETA-1,3-N-ACETYLGLUCOSAMINYLTRANSFERASE-LIKE PROTEIN 1"/>
    <property type="match status" value="1"/>
</dbReference>
<evidence type="ECO:0000313" key="2">
    <source>
        <dbReference type="EMBL" id="QJT09812.1"/>
    </source>
</evidence>
<evidence type="ECO:0000313" key="3">
    <source>
        <dbReference type="Proteomes" id="UP000503251"/>
    </source>
</evidence>
<dbReference type="SUPFAM" id="SSF53448">
    <property type="entry name" value="Nucleotide-diphospho-sugar transferases"/>
    <property type="match status" value="1"/>
</dbReference>
<dbReference type="PANTHER" id="PTHR22916">
    <property type="entry name" value="GLYCOSYLTRANSFERASE"/>
    <property type="match status" value="1"/>
</dbReference>
<dbReference type="EMBL" id="CP039543">
    <property type="protein sequence ID" value="QJT09812.1"/>
    <property type="molecule type" value="Genomic_DNA"/>
</dbReference>
<name>A0ABX6NGP6_9BACT</name>
<dbReference type="InterPro" id="IPR001173">
    <property type="entry name" value="Glyco_trans_2-like"/>
</dbReference>
<reference evidence="2 3" key="1">
    <citation type="submission" date="2019-04" db="EMBL/GenBank/DDBJ databases">
        <title>Isolation and culture of sulfate reducing bacteria from the cold seep of the South China Sea.</title>
        <authorList>
            <person name="Sun C."/>
            <person name="Liu R."/>
        </authorList>
    </citation>
    <scope>NUCLEOTIDE SEQUENCE [LARGE SCALE GENOMIC DNA]</scope>
    <source>
        <strain evidence="2 3">CS1</strain>
    </source>
</reference>
<dbReference type="InterPro" id="IPR029044">
    <property type="entry name" value="Nucleotide-diphossugar_trans"/>
</dbReference>
<accession>A0ABX6NGP6</accession>
<evidence type="ECO:0000259" key="1">
    <source>
        <dbReference type="Pfam" id="PF00535"/>
    </source>
</evidence>
<dbReference type="RefSeq" id="WP_171267602.1">
    <property type="nucleotide sequence ID" value="NZ_CP039543.1"/>
</dbReference>
<keyword evidence="3" id="KW-1185">Reference proteome</keyword>
<dbReference type="Pfam" id="PF00535">
    <property type="entry name" value="Glycos_transf_2"/>
    <property type="match status" value="1"/>
</dbReference>
<organism evidence="2 3">
    <name type="scientific">Oceanidesulfovibrio marinus</name>
    <dbReference type="NCBI Taxonomy" id="370038"/>
    <lineage>
        <taxon>Bacteria</taxon>
        <taxon>Pseudomonadati</taxon>
        <taxon>Thermodesulfobacteriota</taxon>
        <taxon>Desulfovibrionia</taxon>
        <taxon>Desulfovibrionales</taxon>
        <taxon>Desulfovibrionaceae</taxon>
        <taxon>Oceanidesulfovibrio</taxon>
    </lineage>
</organism>
<dbReference type="Gene3D" id="3.90.550.10">
    <property type="entry name" value="Spore Coat Polysaccharide Biosynthesis Protein SpsA, Chain A"/>
    <property type="match status" value="1"/>
</dbReference>
<feature type="domain" description="Glycosyltransferase 2-like" evidence="1">
    <location>
        <begin position="4"/>
        <end position="160"/>
    </location>
</feature>
<dbReference type="Proteomes" id="UP000503251">
    <property type="component" value="Chromosome"/>
</dbReference>
<gene>
    <name evidence="2" type="ORF">E8L03_13080</name>
</gene>